<proteinExistence type="predicted"/>
<evidence type="ECO:0000256" key="5">
    <source>
        <dbReference type="ARBA" id="ARBA00023242"/>
    </source>
</evidence>
<dbReference type="CDD" id="cd12148">
    <property type="entry name" value="fungal_TF_MHR"/>
    <property type="match status" value="1"/>
</dbReference>
<evidence type="ECO:0000256" key="6">
    <source>
        <dbReference type="SAM" id="MobiDB-lite"/>
    </source>
</evidence>
<evidence type="ECO:0000256" key="1">
    <source>
        <dbReference type="ARBA" id="ARBA00004123"/>
    </source>
</evidence>
<dbReference type="InterPro" id="IPR051089">
    <property type="entry name" value="prtT"/>
</dbReference>
<feature type="region of interest" description="Disordered" evidence="6">
    <location>
        <begin position="135"/>
        <end position="154"/>
    </location>
</feature>
<sequence>MKIRCEGKEDPPCRRCRNFRLECTFTQSKGRGDDDEGEQARRRIASLEGEVTGISHTVTGINQKLEDLGVLLQRLAGGAVGGGLPRMHQHSSPAMPHHGGHLGYGGPMDEVSPAHTHSTTHPTPPTARDLAIDAITGPMSNSPSHHPSSSASHHYTLVGRSPAAMNPPWTGSVPPEAVSRAIPGRTHGGEWANGHPPPSVPGTDSLPSLVREGTISDEDDHDPLESSMQEPFRELTRKEEEARLRAEGHDPAVRRMSHSRNAEGGAVRSSKRKRLNDEDDPDWGTSPIVEKGDPRANAQDPVTAGFCTEEEGKELFQAFFKHAHPFIPVLNPREDTWENLRQRSPFIVTVILSIALRARDGCGPPSDLTKKCRDSAEDMAKQTLFSPIATLETVQALTLITSWGEHAWRTCCHAMALAVDMRLYRCLPYLYKIRTQSRKPDANLERQMPLVAGARVWLALVKQSYEMSFNHAQPIQFSGSLQERIPYARELLQHPLSTVYDSRFLVSIELCAAREEAFRPWTASSCQDLSSVDDVLRKVNKGIDTCYEYWLNYYHRVGVPSDHFLVKELGSQKAYGIMFANAAAWYGVHSKNDAVLLSAERRQWVQSALRAAAFLTSSIGSGRQEKDSEFGNHNFHVAIVATARYLIRMCELIPDAADLNQVSLDIDRLLLKLPFYPVVPFAESLRRTLAKARDQGVLPYTSISEQADAAVRGLSPRDPEQPSPASVGSLDISSLLPPGFNAFPWNDPAVAGRTPASVLPSQSPANQYGAELLSAGVTWPDDISLSNWLLPDDVNGASGLTANEHDPEVVEWLSAVAGPTG</sequence>
<feature type="compositionally biased region" description="Low complexity" evidence="6">
    <location>
        <begin position="140"/>
        <end position="154"/>
    </location>
</feature>
<dbReference type="Gene3D" id="4.10.240.10">
    <property type="entry name" value="Zn(2)-C6 fungal-type DNA-binding domain"/>
    <property type="match status" value="1"/>
</dbReference>
<keyword evidence="4" id="KW-0804">Transcription</keyword>
<keyword evidence="5" id="KW-0539">Nucleus</keyword>
<evidence type="ECO:0000256" key="2">
    <source>
        <dbReference type="ARBA" id="ARBA00023015"/>
    </source>
</evidence>
<feature type="region of interest" description="Disordered" evidence="6">
    <location>
        <begin position="162"/>
        <end position="298"/>
    </location>
</feature>
<dbReference type="CDD" id="cd00067">
    <property type="entry name" value="GAL4"/>
    <property type="match status" value="1"/>
</dbReference>
<feature type="region of interest" description="Disordered" evidence="6">
    <location>
        <begin position="709"/>
        <end position="728"/>
    </location>
</feature>
<evidence type="ECO:0000256" key="3">
    <source>
        <dbReference type="ARBA" id="ARBA00023125"/>
    </source>
</evidence>
<feature type="compositionally biased region" description="Basic and acidic residues" evidence="6">
    <location>
        <begin position="231"/>
        <end position="253"/>
    </location>
</feature>
<dbReference type="GO" id="GO:0008270">
    <property type="term" value="F:zinc ion binding"/>
    <property type="evidence" value="ECO:0007669"/>
    <property type="project" value="InterPro"/>
</dbReference>
<evidence type="ECO:0000313" key="7">
    <source>
        <dbReference type="EMBL" id="WOO83139.1"/>
    </source>
</evidence>
<gene>
    <name evidence="7" type="primary">priB_9</name>
    <name evidence="7" type="ORF">LOC62_04G006619</name>
</gene>
<accession>A0AAF0YG11</accession>
<keyword evidence="3" id="KW-0238">DNA-binding</keyword>
<dbReference type="GO" id="GO:0005634">
    <property type="term" value="C:nucleus"/>
    <property type="evidence" value="ECO:0007669"/>
    <property type="project" value="UniProtKB-SubCell"/>
</dbReference>
<evidence type="ECO:0000313" key="8">
    <source>
        <dbReference type="Proteomes" id="UP000827549"/>
    </source>
</evidence>
<protein>
    <submittedName>
        <fullName evidence="7">Protein priB</fullName>
    </submittedName>
</protein>
<dbReference type="GO" id="GO:0000976">
    <property type="term" value="F:transcription cis-regulatory region binding"/>
    <property type="evidence" value="ECO:0007669"/>
    <property type="project" value="TreeGrafter"/>
</dbReference>
<keyword evidence="2" id="KW-0805">Transcription regulation</keyword>
<feature type="region of interest" description="Disordered" evidence="6">
    <location>
        <begin position="88"/>
        <end position="129"/>
    </location>
</feature>
<dbReference type="GeneID" id="87809841"/>
<evidence type="ECO:0000256" key="4">
    <source>
        <dbReference type="ARBA" id="ARBA00023163"/>
    </source>
</evidence>
<comment type="subcellular location">
    <subcellularLocation>
        <location evidence="1">Nucleus</location>
    </subcellularLocation>
</comment>
<dbReference type="PANTHER" id="PTHR31845:SF17">
    <property type="entry name" value="ZN(II)2CYS6 TRANSCRIPTION FACTOR (EUROFUNG)"/>
    <property type="match status" value="1"/>
</dbReference>
<dbReference type="RefSeq" id="XP_062629171.1">
    <property type="nucleotide sequence ID" value="XM_062773186.1"/>
</dbReference>
<dbReference type="Proteomes" id="UP000827549">
    <property type="component" value="Chromosome 4"/>
</dbReference>
<dbReference type="InterPro" id="IPR001138">
    <property type="entry name" value="Zn2Cys6_DnaBD"/>
</dbReference>
<name>A0AAF0YG11_9TREE</name>
<dbReference type="InterPro" id="IPR036864">
    <property type="entry name" value="Zn2-C6_fun-type_DNA-bd_sf"/>
</dbReference>
<keyword evidence="8" id="KW-1185">Reference proteome</keyword>
<dbReference type="AlphaFoldDB" id="A0AAF0YG11"/>
<dbReference type="GO" id="GO:0000981">
    <property type="term" value="F:DNA-binding transcription factor activity, RNA polymerase II-specific"/>
    <property type="evidence" value="ECO:0007669"/>
    <property type="project" value="InterPro"/>
</dbReference>
<reference evidence="7" key="1">
    <citation type="submission" date="2023-10" db="EMBL/GenBank/DDBJ databases">
        <authorList>
            <person name="Noh H."/>
        </authorList>
    </citation>
    <scope>NUCLEOTIDE SEQUENCE</scope>
    <source>
        <strain evidence="7">DUCC4014</strain>
    </source>
</reference>
<dbReference type="EMBL" id="CP086717">
    <property type="protein sequence ID" value="WOO83139.1"/>
    <property type="molecule type" value="Genomic_DNA"/>
</dbReference>
<organism evidence="7 8">
    <name type="scientific">Vanrija pseudolonga</name>
    <dbReference type="NCBI Taxonomy" id="143232"/>
    <lineage>
        <taxon>Eukaryota</taxon>
        <taxon>Fungi</taxon>
        <taxon>Dikarya</taxon>
        <taxon>Basidiomycota</taxon>
        <taxon>Agaricomycotina</taxon>
        <taxon>Tremellomycetes</taxon>
        <taxon>Trichosporonales</taxon>
        <taxon>Trichosporonaceae</taxon>
        <taxon>Vanrija</taxon>
    </lineage>
</organism>
<dbReference type="PANTHER" id="PTHR31845">
    <property type="entry name" value="FINGER DOMAIN PROTEIN, PUTATIVE-RELATED"/>
    <property type="match status" value="1"/>
</dbReference>